<proteinExistence type="predicted"/>
<reference evidence="1" key="1">
    <citation type="journal article" date="2020" name="mSystems">
        <title>Genome- and Community-Level Interaction Insights into Carbon Utilization and Element Cycling Functions of Hydrothermarchaeota in Hydrothermal Sediment.</title>
        <authorList>
            <person name="Zhou Z."/>
            <person name="Liu Y."/>
            <person name="Xu W."/>
            <person name="Pan J."/>
            <person name="Luo Z.H."/>
            <person name="Li M."/>
        </authorList>
    </citation>
    <scope>NUCLEOTIDE SEQUENCE [LARGE SCALE GENOMIC DNA]</scope>
    <source>
        <strain evidence="1">SpSt-767</strain>
    </source>
</reference>
<sequence length="60" mass="7185">MKGISFVIDDVGKKKAVLIDLEEWGELWEDFYDLLVSEYRKHEDSIPWEEIKAEMEQQKP</sequence>
<comment type="caution">
    <text evidence="1">The sequence shown here is derived from an EMBL/GenBank/DDBJ whole genome shotgun (WGS) entry which is preliminary data.</text>
</comment>
<evidence type="ECO:0000313" key="1">
    <source>
        <dbReference type="EMBL" id="HHS28314.1"/>
    </source>
</evidence>
<organism evidence="1">
    <name type="scientific">Desulfobacca acetoxidans</name>
    <dbReference type="NCBI Taxonomy" id="60893"/>
    <lineage>
        <taxon>Bacteria</taxon>
        <taxon>Pseudomonadati</taxon>
        <taxon>Thermodesulfobacteriota</taxon>
        <taxon>Desulfobaccia</taxon>
        <taxon>Desulfobaccales</taxon>
        <taxon>Desulfobaccaceae</taxon>
        <taxon>Desulfobacca</taxon>
    </lineage>
</organism>
<protein>
    <submittedName>
        <fullName evidence="1">Uncharacterized protein</fullName>
    </submittedName>
</protein>
<name>A0A7V6DNP7_9BACT</name>
<gene>
    <name evidence="1" type="ORF">ENV52_01255</name>
</gene>
<accession>A0A7V6DNP7</accession>
<dbReference type="AlphaFoldDB" id="A0A7V6DNP7"/>
<dbReference type="EMBL" id="DTGR01000023">
    <property type="protein sequence ID" value="HHS28314.1"/>
    <property type="molecule type" value="Genomic_DNA"/>
</dbReference>